<keyword evidence="7" id="KW-0520">NAD</keyword>
<dbReference type="PANTHER" id="PTHR43622">
    <property type="entry name" value="3-DEHYDROQUINATE SYNTHASE"/>
    <property type="match status" value="1"/>
</dbReference>
<dbReference type="FunFam" id="3.40.50.1970:FF:000007">
    <property type="entry name" value="Pentafunctional AROM polypeptide"/>
    <property type="match status" value="1"/>
</dbReference>
<evidence type="ECO:0000256" key="7">
    <source>
        <dbReference type="ARBA" id="ARBA00023027"/>
    </source>
</evidence>
<name>A0A7S3L0E1_9STRA</name>
<dbReference type="Gene3D" id="1.20.1090.10">
    <property type="entry name" value="Dehydroquinate synthase-like - alpha domain"/>
    <property type="match status" value="1"/>
</dbReference>
<comment type="cofactor">
    <cofactor evidence="1">
        <name>NAD(+)</name>
        <dbReference type="ChEBI" id="CHEBI:57540"/>
    </cofactor>
</comment>
<keyword evidence="6" id="KW-0862">Zinc</keyword>
<evidence type="ECO:0000256" key="4">
    <source>
        <dbReference type="ARBA" id="ARBA00022723"/>
    </source>
</evidence>
<dbReference type="InterPro" id="IPR030960">
    <property type="entry name" value="DHQS/DOIS_N"/>
</dbReference>
<dbReference type="GO" id="GO:0046872">
    <property type="term" value="F:metal ion binding"/>
    <property type="evidence" value="ECO:0007669"/>
    <property type="project" value="UniProtKB-KW"/>
</dbReference>
<organism evidence="12">
    <name type="scientific">Amphora coffeiformis</name>
    <dbReference type="NCBI Taxonomy" id="265554"/>
    <lineage>
        <taxon>Eukaryota</taxon>
        <taxon>Sar</taxon>
        <taxon>Stramenopiles</taxon>
        <taxon>Ochrophyta</taxon>
        <taxon>Bacillariophyta</taxon>
        <taxon>Bacillariophyceae</taxon>
        <taxon>Bacillariophycidae</taxon>
        <taxon>Thalassiophysales</taxon>
        <taxon>Catenulaceae</taxon>
        <taxon>Amphora</taxon>
    </lineage>
</organism>
<feature type="domain" description="NADP-dependent oxidoreductase" evidence="9">
    <location>
        <begin position="3"/>
        <end position="220"/>
    </location>
</feature>
<dbReference type="InterPro" id="IPR050071">
    <property type="entry name" value="Dehydroquinate_synthase"/>
</dbReference>
<accession>A0A7S3L0E1</accession>
<dbReference type="PRINTS" id="PR00069">
    <property type="entry name" value="ALDKETRDTASE"/>
</dbReference>
<sequence length="709" mass="78953">MSKLWNTDHDPQDVEPTCRKSLKAMGLDYFDVYMMHWPVHMSKNSKLLSANDGGEFHIEIIHSGDRKRLSETYAAMEDLVGEGLVKNLGVSNFSSRQLEELLEDCSIPPIANEVERHPFLQQPRLFSFCQENNIQIIGYSPLGKIGYRNEDSPSLLDEPVIKRIAEETGRSPSQVVLGWAVQSGSCVIPKSLTPHRIVSNFDVQDKFLSVEQMNTLSELDRGFRFVHVPYYDFPDDKIDLSIIQPKATVGVVDEEKVYRNYFGREGRPLGSNIIIENGAIRRLDKRAKEFVPTKCHKAKNYLVVDAIVDALYGDKVLKGFNDGGIETYKIVVPADAVDESGNPSAERHKTLNVFSQCADKILENGISKNSCIISLGGGVVNNLCGFLASSLYRGITLVHITTSMMGMTDAAIDFKQAVNHQLGKNLLGSYYPASNIVIDPEVLETLSERHILNGIAEALKHALCQSRDMTEALVQPLKNSFGALRNPEYLETVCRQCIDHKVPTLNHYHESDFNEMVPQYGHAIAHAIEHLSFHTEGVSPLLHGEAVAVGMCITAEVAKALGVCDQKTVDEHYEYIRDAGLPIYVPTGLTIEAIQNKICYDKHYVKKPVMGLISSIGHMYCKPDGSYAVEVENDTIKGALQANFTRRDAEEFICREIPFTYPETVNDENKTHFPDFSQDDAHFLSSRKLGQIGNLAAVCTACACQMSAM</sequence>
<feature type="domain" description="3-dehydroquinate synthase N-terminal" evidence="10">
    <location>
        <begin position="343"/>
        <end position="451"/>
    </location>
</feature>
<keyword evidence="4" id="KW-0479">Metal-binding</keyword>
<evidence type="ECO:0000256" key="3">
    <source>
        <dbReference type="ARBA" id="ARBA00001947"/>
    </source>
</evidence>
<evidence type="ECO:0000259" key="10">
    <source>
        <dbReference type="Pfam" id="PF01761"/>
    </source>
</evidence>
<evidence type="ECO:0000256" key="2">
    <source>
        <dbReference type="ARBA" id="ARBA00001941"/>
    </source>
</evidence>
<comment type="cofactor">
    <cofactor evidence="2">
        <name>Co(2+)</name>
        <dbReference type="ChEBI" id="CHEBI:48828"/>
    </cofactor>
</comment>
<gene>
    <name evidence="12" type="ORF">ACOF00016_LOCUS2646</name>
</gene>
<protein>
    <recommendedName>
        <fullName evidence="13">NADP-dependent oxidoreductase domain-containing protein</fullName>
    </recommendedName>
</protein>
<evidence type="ECO:0000256" key="5">
    <source>
        <dbReference type="ARBA" id="ARBA00022741"/>
    </source>
</evidence>
<feature type="domain" description="3-dehydroquinate synthase C-terminal" evidence="11">
    <location>
        <begin position="454"/>
        <end position="603"/>
    </location>
</feature>
<dbReference type="InterPro" id="IPR036812">
    <property type="entry name" value="NAD(P)_OxRdtase_dom_sf"/>
</dbReference>
<evidence type="ECO:0000259" key="11">
    <source>
        <dbReference type="Pfam" id="PF24621"/>
    </source>
</evidence>
<dbReference type="InterPro" id="IPR018170">
    <property type="entry name" value="Aldo/ket_reductase_CS"/>
</dbReference>
<dbReference type="GO" id="GO:0016491">
    <property type="term" value="F:oxidoreductase activity"/>
    <property type="evidence" value="ECO:0007669"/>
    <property type="project" value="InterPro"/>
</dbReference>
<evidence type="ECO:0000256" key="8">
    <source>
        <dbReference type="ARBA" id="ARBA00023239"/>
    </source>
</evidence>
<dbReference type="AlphaFoldDB" id="A0A7S3L0E1"/>
<dbReference type="SUPFAM" id="SSF51430">
    <property type="entry name" value="NAD(P)-linked oxidoreductase"/>
    <property type="match status" value="1"/>
</dbReference>
<dbReference type="Gene3D" id="3.40.50.1970">
    <property type="match status" value="1"/>
</dbReference>
<keyword evidence="5" id="KW-0547">Nucleotide-binding</keyword>
<reference evidence="12" key="1">
    <citation type="submission" date="2021-01" db="EMBL/GenBank/DDBJ databases">
        <authorList>
            <person name="Corre E."/>
            <person name="Pelletier E."/>
            <person name="Niang G."/>
            <person name="Scheremetjew M."/>
            <person name="Finn R."/>
            <person name="Kale V."/>
            <person name="Holt S."/>
            <person name="Cochrane G."/>
            <person name="Meng A."/>
            <person name="Brown T."/>
            <person name="Cohen L."/>
        </authorList>
    </citation>
    <scope>NUCLEOTIDE SEQUENCE</scope>
    <source>
        <strain evidence="12">CCMP127</strain>
    </source>
</reference>
<evidence type="ECO:0000256" key="1">
    <source>
        <dbReference type="ARBA" id="ARBA00001911"/>
    </source>
</evidence>
<dbReference type="PROSITE" id="PS00063">
    <property type="entry name" value="ALDOKETO_REDUCTASE_3"/>
    <property type="match status" value="1"/>
</dbReference>
<dbReference type="EMBL" id="HBIM01003046">
    <property type="protein sequence ID" value="CAE0404531.1"/>
    <property type="molecule type" value="Transcribed_RNA"/>
</dbReference>
<dbReference type="Pfam" id="PF24621">
    <property type="entry name" value="DHQS_C"/>
    <property type="match status" value="1"/>
</dbReference>
<evidence type="ECO:0008006" key="13">
    <source>
        <dbReference type="Google" id="ProtNLM"/>
    </source>
</evidence>
<dbReference type="InterPro" id="IPR020471">
    <property type="entry name" value="AKR"/>
</dbReference>
<evidence type="ECO:0000259" key="9">
    <source>
        <dbReference type="Pfam" id="PF00248"/>
    </source>
</evidence>
<dbReference type="InterPro" id="IPR056179">
    <property type="entry name" value="DHQS_C"/>
</dbReference>
<comment type="cofactor">
    <cofactor evidence="3">
        <name>Zn(2+)</name>
        <dbReference type="ChEBI" id="CHEBI:29105"/>
    </cofactor>
</comment>
<evidence type="ECO:0000313" key="12">
    <source>
        <dbReference type="EMBL" id="CAE0404531.1"/>
    </source>
</evidence>
<proteinExistence type="predicted"/>
<keyword evidence="8" id="KW-0456">Lyase</keyword>
<dbReference type="Gene3D" id="3.20.20.100">
    <property type="entry name" value="NADP-dependent oxidoreductase domain"/>
    <property type="match status" value="1"/>
</dbReference>
<dbReference type="PANTHER" id="PTHR43622:SF1">
    <property type="entry name" value="3-DEHYDROQUINATE SYNTHASE"/>
    <property type="match status" value="1"/>
</dbReference>
<dbReference type="InterPro" id="IPR023210">
    <property type="entry name" value="NADP_OxRdtase_dom"/>
</dbReference>
<dbReference type="Pfam" id="PF00248">
    <property type="entry name" value="Aldo_ket_red"/>
    <property type="match status" value="1"/>
</dbReference>
<dbReference type="CDD" id="cd08197">
    <property type="entry name" value="DOIS"/>
    <property type="match status" value="1"/>
</dbReference>
<dbReference type="SUPFAM" id="SSF56796">
    <property type="entry name" value="Dehydroquinate synthase-like"/>
    <property type="match status" value="1"/>
</dbReference>
<evidence type="ECO:0000256" key="6">
    <source>
        <dbReference type="ARBA" id="ARBA00022833"/>
    </source>
</evidence>
<dbReference type="PROSITE" id="PS00062">
    <property type="entry name" value="ALDOKETO_REDUCTASE_2"/>
    <property type="match status" value="1"/>
</dbReference>
<dbReference type="Pfam" id="PF01761">
    <property type="entry name" value="DHQ_synthase"/>
    <property type="match status" value="1"/>
</dbReference>
<dbReference type="GO" id="GO:0000166">
    <property type="term" value="F:nucleotide binding"/>
    <property type="evidence" value="ECO:0007669"/>
    <property type="project" value="UniProtKB-KW"/>
</dbReference>
<dbReference type="GO" id="GO:0003856">
    <property type="term" value="F:3-dehydroquinate synthase activity"/>
    <property type="evidence" value="ECO:0007669"/>
    <property type="project" value="TreeGrafter"/>
</dbReference>